<sequence>MDKRFADGRDFIRREGRLLEQRLFATCFEGAPGAGVLDAVRGYRNDDGGFGHGLEPDKRCPASLPIDVECALRAMATAKTVDQALVRDACDYLTKVAASDGAVPLAFPVIEDFPRADHWTDWTYEPGLNPTAGIVGLLYELGVEHPFVPAAAAYVWTTLDTVDLPTDAHALSEVLGFLEHTPERSRAIAAADRVRDALTTASWFRLDPDDGGYGLSPLSVAPSADSPWRGLFGEDVIQAHLDRLARDQQDDGGWPVTWEPPGQAALGEWRGIVTLGSLRTLVSYGRLSPVAVPTGPA</sequence>
<dbReference type="Proteomes" id="UP000198362">
    <property type="component" value="Unassembled WGS sequence"/>
</dbReference>
<evidence type="ECO:0000313" key="2">
    <source>
        <dbReference type="Proteomes" id="UP000198362"/>
    </source>
</evidence>
<dbReference type="AlphaFoldDB" id="A0A239NJ63"/>
<name>A0A239NJ63_9ACTN</name>
<dbReference type="EMBL" id="FZPH01000009">
    <property type="protein sequence ID" value="SNT54159.1"/>
    <property type="molecule type" value="Genomic_DNA"/>
</dbReference>
<accession>A0A239NJ63</accession>
<keyword evidence="2" id="KW-1185">Reference proteome</keyword>
<organism evidence="1 2">
    <name type="scientific">Asanoa hainanensis</name>
    <dbReference type="NCBI Taxonomy" id="560556"/>
    <lineage>
        <taxon>Bacteria</taxon>
        <taxon>Bacillati</taxon>
        <taxon>Actinomycetota</taxon>
        <taxon>Actinomycetes</taxon>
        <taxon>Micromonosporales</taxon>
        <taxon>Micromonosporaceae</taxon>
        <taxon>Asanoa</taxon>
    </lineage>
</organism>
<evidence type="ECO:0008006" key="3">
    <source>
        <dbReference type="Google" id="ProtNLM"/>
    </source>
</evidence>
<dbReference type="RefSeq" id="WP_089251708.1">
    <property type="nucleotide sequence ID" value="NZ_FZPH01000009.1"/>
</dbReference>
<dbReference type="SUPFAM" id="SSF48239">
    <property type="entry name" value="Terpenoid cyclases/Protein prenyltransferases"/>
    <property type="match status" value="1"/>
</dbReference>
<reference evidence="1 2" key="1">
    <citation type="submission" date="2017-06" db="EMBL/GenBank/DDBJ databases">
        <authorList>
            <person name="Kim H.J."/>
            <person name="Triplett B.A."/>
        </authorList>
    </citation>
    <scope>NUCLEOTIDE SEQUENCE [LARGE SCALE GENOMIC DNA]</scope>
    <source>
        <strain evidence="1 2">CGMCC 4.5593</strain>
    </source>
</reference>
<proteinExistence type="predicted"/>
<dbReference type="OrthoDB" id="3286086at2"/>
<evidence type="ECO:0000313" key="1">
    <source>
        <dbReference type="EMBL" id="SNT54159.1"/>
    </source>
</evidence>
<dbReference type="InterPro" id="IPR008930">
    <property type="entry name" value="Terpenoid_cyclase/PrenylTrfase"/>
</dbReference>
<protein>
    <recommendedName>
        <fullName evidence="3">Prenyltransferase and squalene oxidase repeat-containing protein</fullName>
    </recommendedName>
</protein>
<gene>
    <name evidence="1" type="ORF">SAMN05421812_10912</name>
</gene>